<dbReference type="AlphaFoldDB" id="A0A8X8WP31"/>
<evidence type="ECO:0000313" key="2">
    <source>
        <dbReference type="EMBL" id="KAG6397494.1"/>
    </source>
</evidence>
<organism evidence="2">
    <name type="scientific">Salvia splendens</name>
    <name type="common">Scarlet sage</name>
    <dbReference type="NCBI Taxonomy" id="180675"/>
    <lineage>
        <taxon>Eukaryota</taxon>
        <taxon>Viridiplantae</taxon>
        <taxon>Streptophyta</taxon>
        <taxon>Embryophyta</taxon>
        <taxon>Tracheophyta</taxon>
        <taxon>Spermatophyta</taxon>
        <taxon>Magnoliopsida</taxon>
        <taxon>eudicotyledons</taxon>
        <taxon>Gunneridae</taxon>
        <taxon>Pentapetalae</taxon>
        <taxon>asterids</taxon>
        <taxon>lamiids</taxon>
        <taxon>Lamiales</taxon>
        <taxon>Lamiaceae</taxon>
        <taxon>Nepetoideae</taxon>
        <taxon>Mentheae</taxon>
        <taxon>Salviinae</taxon>
        <taxon>Salvia</taxon>
        <taxon>Salvia subgen. Calosphace</taxon>
        <taxon>core Calosphace</taxon>
    </lineage>
</organism>
<gene>
    <name evidence="2" type="ORF">SASPL_143662</name>
</gene>
<reference evidence="2" key="2">
    <citation type="submission" date="2020-08" db="EMBL/GenBank/DDBJ databases">
        <title>Plant Genome Project.</title>
        <authorList>
            <person name="Zhang R.-G."/>
        </authorList>
    </citation>
    <scope>NUCLEOTIDE SEQUENCE</scope>
    <source>
        <strain evidence="2">Huo1</strain>
        <tissue evidence="2">Leaf</tissue>
    </source>
</reference>
<dbReference type="EMBL" id="PNBA02000016">
    <property type="protein sequence ID" value="KAG6397494.1"/>
    <property type="molecule type" value="Genomic_DNA"/>
</dbReference>
<keyword evidence="1" id="KW-0175">Coiled coil</keyword>
<comment type="caution">
    <text evidence="2">The sequence shown here is derived from an EMBL/GenBank/DDBJ whole genome shotgun (WGS) entry which is preliminary data.</text>
</comment>
<accession>A0A8X8WP31</accession>
<reference evidence="2" key="1">
    <citation type="submission" date="2018-01" db="EMBL/GenBank/DDBJ databases">
        <authorList>
            <person name="Mao J.F."/>
        </authorList>
    </citation>
    <scope>NUCLEOTIDE SEQUENCE</scope>
    <source>
        <strain evidence="2">Huo1</strain>
        <tissue evidence="2">Leaf</tissue>
    </source>
</reference>
<feature type="coiled-coil region" evidence="1">
    <location>
        <begin position="104"/>
        <end position="140"/>
    </location>
</feature>
<dbReference type="PANTHER" id="PTHR33710">
    <property type="entry name" value="BNAC02G09200D PROTEIN"/>
    <property type="match status" value="1"/>
</dbReference>
<protein>
    <submittedName>
        <fullName evidence="2">Uncharacterized protein</fullName>
    </submittedName>
</protein>
<dbReference type="Proteomes" id="UP000298416">
    <property type="component" value="Unassembled WGS sequence"/>
</dbReference>
<sequence length="337" mass="39789">MNLFRETAAKCSLIDLNFVGNKFTWSNGRKDHAPILVCFDTEVAYVDKQGRRRKRFQFENMWLQHPQLESVVKNTWQERTWGCNFQEKVKICGQVLMEWDRHEFGHIRTKINKLKDKLDKAQQEIQSEDTLNTIRNLEDELNQCLKLEEILWSQRSHTLWLKECDKNSKFFHKKTTHCRKRYTIKKICNAEGLIVTNRKDIERVILDHFQTIFRSEGCHEIEVALDAINTNVTKHMSQSLSKPYTKEEITKALQQMHLSKAPGPDETLSTLLYQAEARNHIHGYQAARSAPPVSHLFCRAYEREALELKNILHIYEKAYGQKTQVIRGRKKFLRCWG</sequence>
<proteinExistence type="predicted"/>
<dbReference type="PANTHER" id="PTHR33710:SF62">
    <property type="entry name" value="DUF4283 DOMAIN PROTEIN"/>
    <property type="match status" value="1"/>
</dbReference>
<keyword evidence="3" id="KW-1185">Reference proteome</keyword>
<name>A0A8X8WP31_SALSN</name>
<evidence type="ECO:0000256" key="1">
    <source>
        <dbReference type="SAM" id="Coils"/>
    </source>
</evidence>
<evidence type="ECO:0000313" key="3">
    <source>
        <dbReference type="Proteomes" id="UP000298416"/>
    </source>
</evidence>